<gene>
    <name evidence="2" type="ORF">ISQ19_06235</name>
</gene>
<dbReference type="SMART" id="SM00671">
    <property type="entry name" value="SEL1"/>
    <property type="match status" value="4"/>
</dbReference>
<evidence type="ECO:0000313" key="3">
    <source>
        <dbReference type="Proteomes" id="UP000785783"/>
    </source>
</evidence>
<dbReference type="Pfam" id="PF08238">
    <property type="entry name" value="Sel1"/>
    <property type="match status" value="4"/>
</dbReference>
<dbReference type="Gene3D" id="1.25.40.10">
    <property type="entry name" value="Tetratricopeptide repeat domain"/>
    <property type="match status" value="1"/>
</dbReference>
<accession>A0A937HIW3</accession>
<dbReference type="PANTHER" id="PTHR11102:SF160">
    <property type="entry name" value="ERAD-ASSOCIATED E3 UBIQUITIN-PROTEIN LIGASE COMPONENT HRD3"/>
    <property type="match status" value="1"/>
</dbReference>
<organism evidence="2 3">
    <name type="scientific">PS1 clade bacterium</name>
    <dbReference type="NCBI Taxonomy" id="2175152"/>
    <lineage>
        <taxon>Bacteria</taxon>
        <taxon>Pseudomonadati</taxon>
        <taxon>Pseudomonadota</taxon>
        <taxon>Alphaproteobacteria</taxon>
        <taxon>PS1 clade</taxon>
    </lineage>
</organism>
<feature type="signal peptide" evidence="1">
    <location>
        <begin position="1"/>
        <end position="24"/>
    </location>
</feature>
<name>A0A937HIW3_9PROT</name>
<dbReference type="EMBL" id="JADHOK010000097">
    <property type="protein sequence ID" value="MBL6762277.1"/>
    <property type="molecule type" value="Genomic_DNA"/>
</dbReference>
<dbReference type="AlphaFoldDB" id="A0A937HIW3"/>
<sequence length="197" mass="21763">MTNIKNLLAMLAVVTIGASFTAGAYSEREGLDIYQRGHYLEAIEYWKKAAAAGDTGSAYRLSEEYFDAKIVKRDFKVAFKYLQQAADGNDARALTDLASFYDYGTGVKKDRKKAAELYLRAAKMGMPAAMFNVASMLETGDGIAMDKVEAYKFYLLSRDLGFAPFANKALEEMAANMSVEQIVKAEDLADNFVPNAY</sequence>
<dbReference type="InterPro" id="IPR006597">
    <property type="entry name" value="Sel1-like"/>
</dbReference>
<keyword evidence="1" id="KW-0732">Signal</keyword>
<dbReference type="InterPro" id="IPR011990">
    <property type="entry name" value="TPR-like_helical_dom_sf"/>
</dbReference>
<dbReference type="Proteomes" id="UP000785783">
    <property type="component" value="Unassembled WGS sequence"/>
</dbReference>
<protein>
    <submittedName>
        <fullName evidence="2">Sel1 repeat family protein</fullName>
    </submittedName>
</protein>
<comment type="caution">
    <text evidence="2">The sequence shown here is derived from an EMBL/GenBank/DDBJ whole genome shotgun (WGS) entry which is preliminary data.</text>
</comment>
<feature type="chain" id="PRO_5036861033" evidence="1">
    <location>
        <begin position="25"/>
        <end position="197"/>
    </location>
</feature>
<reference evidence="2" key="1">
    <citation type="submission" date="2020-10" db="EMBL/GenBank/DDBJ databases">
        <title>Microbiome of the Black Sea water column analyzed by genome centric metagenomics.</title>
        <authorList>
            <person name="Cabello-Yeves P.J."/>
            <person name="Callieri C."/>
            <person name="Picazo A."/>
            <person name="Mehrshad M."/>
            <person name="Haro-Moreno J.M."/>
            <person name="Roda-Garcia J."/>
            <person name="Dzembekova N."/>
            <person name="Slabakova V."/>
            <person name="Slabakova N."/>
            <person name="Moncheva S."/>
            <person name="Rodriguez-Valera F."/>
        </authorList>
    </citation>
    <scope>NUCLEOTIDE SEQUENCE</scope>
    <source>
        <strain evidence="2">BS307-5m-G5</strain>
    </source>
</reference>
<dbReference type="PANTHER" id="PTHR11102">
    <property type="entry name" value="SEL-1-LIKE PROTEIN"/>
    <property type="match status" value="1"/>
</dbReference>
<evidence type="ECO:0000313" key="2">
    <source>
        <dbReference type="EMBL" id="MBL6762277.1"/>
    </source>
</evidence>
<dbReference type="InterPro" id="IPR050767">
    <property type="entry name" value="Sel1_AlgK"/>
</dbReference>
<proteinExistence type="predicted"/>
<evidence type="ECO:0000256" key="1">
    <source>
        <dbReference type="SAM" id="SignalP"/>
    </source>
</evidence>
<dbReference type="SUPFAM" id="SSF81901">
    <property type="entry name" value="HCP-like"/>
    <property type="match status" value="1"/>
</dbReference>